<proteinExistence type="predicted"/>
<gene>
    <name evidence="2" type="ORF">GSTENG00034190001</name>
</gene>
<feature type="transmembrane region" description="Helical" evidence="1">
    <location>
        <begin position="35"/>
        <end position="58"/>
    </location>
</feature>
<evidence type="ECO:0000313" key="2">
    <source>
        <dbReference type="EMBL" id="CAG12053.1"/>
    </source>
</evidence>
<dbReference type="AlphaFoldDB" id="Q4RHS9"/>
<organism evidence="2">
    <name type="scientific">Tetraodon nigroviridis</name>
    <name type="common">Spotted green pufferfish</name>
    <name type="synonym">Chelonodon nigroviridis</name>
    <dbReference type="NCBI Taxonomy" id="99883"/>
    <lineage>
        <taxon>Eukaryota</taxon>
        <taxon>Metazoa</taxon>
        <taxon>Chordata</taxon>
        <taxon>Craniata</taxon>
        <taxon>Vertebrata</taxon>
        <taxon>Euteleostomi</taxon>
        <taxon>Actinopterygii</taxon>
        <taxon>Neopterygii</taxon>
        <taxon>Teleostei</taxon>
        <taxon>Neoteleostei</taxon>
        <taxon>Acanthomorphata</taxon>
        <taxon>Eupercaria</taxon>
        <taxon>Tetraodontiformes</taxon>
        <taxon>Tetradontoidea</taxon>
        <taxon>Tetraodontidae</taxon>
        <taxon>Tetraodon</taxon>
    </lineage>
</organism>
<reference evidence="2" key="1">
    <citation type="journal article" date="2004" name="Nature">
        <title>Genome duplication in the teleost fish Tetraodon nigroviridis reveals the early vertebrate proto-karyotype.</title>
        <authorList>
            <person name="Jaillon O."/>
            <person name="Aury J.-M."/>
            <person name="Brunet F."/>
            <person name="Petit J.-L."/>
            <person name="Stange-Thomann N."/>
            <person name="Mauceli E."/>
            <person name="Bouneau L."/>
            <person name="Fischer C."/>
            <person name="Ozouf-Costaz C."/>
            <person name="Bernot A."/>
            <person name="Nicaud S."/>
            <person name="Jaffe D."/>
            <person name="Fisher S."/>
            <person name="Lutfalla G."/>
            <person name="Dossat C."/>
            <person name="Segurens B."/>
            <person name="Dasilva C."/>
            <person name="Salanoubat M."/>
            <person name="Levy M."/>
            <person name="Boudet N."/>
            <person name="Castellano S."/>
            <person name="Anthouard V."/>
            <person name="Jubin C."/>
            <person name="Castelli V."/>
            <person name="Katinka M."/>
            <person name="Vacherie B."/>
            <person name="Biemont C."/>
            <person name="Skalli Z."/>
            <person name="Cattolico L."/>
            <person name="Poulain J."/>
            <person name="De Berardinis V."/>
            <person name="Cruaud C."/>
            <person name="Duprat S."/>
            <person name="Brottier P."/>
            <person name="Coutanceau J.-P."/>
            <person name="Gouzy J."/>
            <person name="Parra G."/>
            <person name="Lardier G."/>
            <person name="Chapple C."/>
            <person name="McKernan K.J."/>
            <person name="McEwan P."/>
            <person name="Bosak S."/>
            <person name="Kellis M."/>
            <person name="Volff J.-N."/>
            <person name="Guigo R."/>
            <person name="Zody M.C."/>
            <person name="Mesirov J."/>
            <person name="Lindblad-Toh K."/>
            <person name="Birren B."/>
            <person name="Nusbaum C."/>
            <person name="Kahn D."/>
            <person name="Robinson-Rechavi M."/>
            <person name="Laudet V."/>
            <person name="Schachter V."/>
            <person name="Quetier F."/>
            <person name="Saurin W."/>
            <person name="Scarpelli C."/>
            <person name="Wincker P."/>
            <person name="Lander E.S."/>
            <person name="Weissenbach J."/>
            <person name="Roest Crollius H."/>
        </authorList>
    </citation>
    <scope>NUCLEOTIDE SEQUENCE [LARGE SCALE GENOMIC DNA]</scope>
</reference>
<accession>Q4RHS9</accession>
<reference evidence="2" key="2">
    <citation type="submission" date="2004-02" db="EMBL/GenBank/DDBJ databases">
        <authorList>
            <consortium name="Genoscope"/>
            <consortium name="Whitehead Institute Centre for Genome Research"/>
        </authorList>
    </citation>
    <scope>NUCLEOTIDE SEQUENCE</scope>
</reference>
<keyword evidence="1" id="KW-0472">Membrane</keyword>
<dbReference type="KEGG" id="tng:GSTEN00034190G001"/>
<keyword evidence="1" id="KW-0812">Transmembrane</keyword>
<protein>
    <submittedName>
        <fullName evidence="2">(spotted green pufferfish) hypothetical protein</fullName>
    </submittedName>
</protein>
<keyword evidence="1" id="KW-1133">Transmembrane helix</keyword>
<comment type="caution">
    <text evidence="2">The sequence shown here is derived from an EMBL/GenBank/DDBJ whole genome shotgun (WGS) entry which is preliminary data.</text>
</comment>
<sequence>MYSARYDTHGQNGHHERIDFLTSQEKKPSKQKRGILIGVLVGLFLLAGLAALLVWLFVFKGAASEATLSKLRRPSTKVFSGHMKLADVEYSQILENTESTDFKDLAGTLQETVSIDMSPFFCFSSSVIFLVCRGRL</sequence>
<evidence type="ECO:0000256" key="1">
    <source>
        <dbReference type="SAM" id="Phobius"/>
    </source>
</evidence>
<dbReference type="EMBL" id="CAAE01015044">
    <property type="protein sequence ID" value="CAG12053.1"/>
    <property type="molecule type" value="Genomic_DNA"/>
</dbReference>
<name>Q4RHS9_TETNG</name>